<evidence type="ECO:0000256" key="2">
    <source>
        <dbReference type="ARBA" id="ARBA00004162"/>
    </source>
</evidence>
<keyword evidence="12" id="KW-0282">Flagellum</keyword>
<dbReference type="AlphaFoldDB" id="K9GPU4"/>
<keyword evidence="5 10" id="KW-0145">Chemotaxis</keyword>
<evidence type="ECO:0000256" key="4">
    <source>
        <dbReference type="ARBA" id="ARBA00022475"/>
    </source>
</evidence>
<comment type="subcellular location">
    <subcellularLocation>
        <location evidence="10">Cell inner membrane</location>
    </subcellularLocation>
    <subcellularLocation>
        <location evidence="2">Cell membrane</location>
        <topology evidence="2">Single-pass membrane protein</topology>
    </subcellularLocation>
</comment>
<evidence type="ECO:0000256" key="5">
    <source>
        <dbReference type="ARBA" id="ARBA00022500"/>
    </source>
</evidence>
<dbReference type="RefSeq" id="WP_009542603.1">
    <property type="nucleotide sequence ID" value="NZ_ANHY01000025.1"/>
</dbReference>
<comment type="caution">
    <text evidence="12">The sequence shown here is derived from an EMBL/GenBank/DDBJ whole genome shotgun (WGS) entry which is preliminary data.</text>
</comment>
<dbReference type="InterPro" id="IPR005503">
    <property type="entry name" value="FliL"/>
</dbReference>
<protein>
    <recommendedName>
        <fullName evidence="10">Flagellar protein FliL</fullName>
    </recommendedName>
</protein>
<dbReference type="GO" id="GO:0005886">
    <property type="term" value="C:plasma membrane"/>
    <property type="evidence" value="ECO:0007669"/>
    <property type="project" value="UniProtKB-SubCell"/>
</dbReference>
<accession>K9GPU4</accession>
<dbReference type="GO" id="GO:0006935">
    <property type="term" value="P:chemotaxis"/>
    <property type="evidence" value="ECO:0007669"/>
    <property type="project" value="UniProtKB-KW"/>
</dbReference>
<evidence type="ECO:0000256" key="9">
    <source>
        <dbReference type="ARBA" id="ARBA00023136"/>
    </source>
</evidence>
<dbReference type="OrthoDB" id="7304620at2"/>
<gene>
    <name evidence="12" type="ORF">C882_2208</name>
</gene>
<keyword evidence="8 10" id="KW-1133">Transmembrane helix</keyword>
<keyword evidence="12" id="KW-0969">Cilium</keyword>
<comment type="function">
    <text evidence="1 10">Controls the rotational direction of flagella during chemotaxis.</text>
</comment>
<dbReference type="PANTHER" id="PTHR35091:SF2">
    <property type="entry name" value="FLAGELLAR PROTEIN FLIL"/>
    <property type="match status" value="1"/>
</dbReference>
<keyword evidence="9 10" id="KW-0472">Membrane</keyword>
<name>K9GPU4_9PROT</name>
<evidence type="ECO:0000256" key="10">
    <source>
        <dbReference type="RuleBase" id="RU364125"/>
    </source>
</evidence>
<feature type="region of interest" description="Disordered" evidence="11">
    <location>
        <begin position="1"/>
        <end position="24"/>
    </location>
</feature>
<evidence type="ECO:0000313" key="12">
    <source>
        <dbReference type="EMBL" id="EKV26699.1"/>
    </source>
</evidence>
<dbReference type="Proteomes" id="UP000009881">
    <property type="component" value="Unassembled WGS sequence"/>
</dbReference>
<evidence type="ECO:0000256" key="1">
    <source>
        <dbReference type="ARBA" id="ARBA00002254"/>
    </source>
</evidence>
<sequence length="189" mass="20270">MAEDLDEDFEEDVDEGGGGGSGKKGGKKLLLMVVLPLLLVVGALAGAYFAGLADPVLDMLAGGEEQSGPAPEVMTEGQGGGAGVPVSAAVFYDLPEMLVDINSANSRKRTFLKLRVALELSSAADTAQVEAMMPRVIDNFQTYLRELRVEDLQGAEGMYRLREELIVRVNNAVRPAKVNDVLFKEMLIQ</sequence>
<keyword evidence="12" id="KW-0966">Cell projection</keyword>
<dbReference type="GO" id="GO:0009425">
    <property type="term" value="C:bacterial-type flagellum basal body"/>
    <property type="evidence" value="ECO:0007669"/>
    <property type="project" value="InterPro"/>
</dbReference>
<dbReference type="EMBL" id="ANHY01000025">
    <property type="protein sequence ID" value="EKV26699.1"/>
    <property type="molecule type" value="Genomic_DNA"/>
</dbReference>
<proteinExistence type="inferred from homology"/>
<feature type="compositionally biased region" description="Acidic residues" evidence="11">
    <location>
        <begin position="1"/>
        <end position="15"/>
    </location>
</feature>
<comment type="similarity">
    <text evidence="3 10">Belongs to the FliL family.</text>
</comment>
<keyword evidence="7 10" id="KW-0283">Flagellar rotation</keyword>
<dbReference type="eggNOG" id="COG1580">
    <property type="taxonomic scope" value="Bacteria"/>
</dbReference>
<dbReference type="STRING" id="1238182.C882_2208"/>
<dbReference type="PATRIC" id="fig|1238182.3.peg.4162"/>
<dbReference type="Pfam" id="PF03748">
    <property type="entry name" value="FliL"/>
    <property type="match status" value="1"/>
</dbReference>
<evidence type="ECO:0000256" key="11">
    <source>
        <dbReference type="SAM" id="MobiDB-lite"/>
    </source>
</evidence>
<evidence type="ECO:0000256" key="6">
    <source>
        <dbReference type="ARBA" id="ARBA00022692"/>
    </source>
</evidence>
<reference evidence="12 13" key="1">
    <citation type="journal article" date="2013" name="Genome Announc.">
        <title>Draft Genome Sequence of an Alphaproteobacterium, Caenispirillum salinarum AK4(T), Isolated from a Solar Saltern.</title>
        <authorList>
            <person name="Khatri I."/>
            <person name="Singh A."/>
            <person name="Korpole S."/>
            <person name="Pinnaka A.K."/>
            <person name="Subramanian S."/>
        </authorList>
    </citation>
    <scope>NUCLEOTIDE SEQUENCE [LARGE SCALE GENOMIC DNA]</scope>
    <source>
        <strain evidence="12 13">AK4</strain>
    </source>
</reference>
<evidence type="ECO:0000256" key="8">
    <source>
        <dbReference type="ARBA" id="ARBA00022989"/>
    </source>
</evidence>
<feature type="transmembrane region" description="Helical" evidence="10">
    <location>
        <begin position="29"/>
        <end position="50"/>
    </location>
</feature>
<keyword evidence="4" id="KW-1003">Cell membrane</keyword>
<keyword evidence="6 10" id="KW-0812">Transmembrane</keyword>
<evidence type="ECO:0000256" key="7">
    <source>
        <dbReference type="ARBA" id="ARBA00022779"/>
    </source>
</evidence>
<evidence type="ECO:0000256" key="3">
    <source>
        <dbReference type="ARBA" id="ARBA00008281"/>
    </source>
</evidence>
<evidence type="ECO:0000313" key="13">
    <source>
        <dbReference type="Proteomes" id="UP000009881"/>
    </source>
</evidence>
<organism evidence="12 13">
    <name type="scientific">Caenispirillum salinarum AK4</name>
    <dbReference type="NCBI Taxonomy" id="1238182"/>
    <lineage>
        <taxon>Bacteria</taxon>
        <taxon>Pseudomonadati</taxon>
        <taxon>Pseudomonadota</taxon>
        <taxon>Alphaproteobacteria</taxon>
        <taxon>Rhodospirillales</taxon>
        <taxon>Novispirillaceae</taxon>
        <taxon>Caenispirillum</taxon>
    </lineage>
</organism>
<keyword evidence="10" id="KW-0997">Cell inner membrane</keyword>
<keyword evidence="13" id="KW-1185">Reference proteome</keyword>
<dbReference type="GO" id="GO:0071978">
    <property type="term" value="P:bacterial-type flagellum-dependent swarming motility"/>
    <property type="evidence" value="ECO:0007669"/>
    <property type="project" value="TreeGrafter"/>
</dbReference>
<dbReference type="PANTHER" id="PTHR35091">
    <property type="entry name" value="FLAGELLAR PROTEIN FLIL"/>
    <property type="match status" value="1"/>
</dbReference>